<evidence type="ECO:0000259" key="1">
    <source>
        <dbReference type="PROSITE" id="PS51819"/>
    </source>
</evidence>
<reference evidence="3" key="1">
    <citation type="submission" date="2023-07" db="EMBL/GenBank/DDBJ databases">
        <title>Verminephrobacter genomes.</title>
        <authorList>
            <person name="Lund M.B."/>
        </authorList>
    </citation>
    <scope>NUCLEOTIDE SEQUENCE [LARGE SCALE GENOMIC DNA]</scope>
    <source>
        <strain evidence="3">AtM5-05</strain>
    </source>
</reference>
<sequence>MLKKLWSNMMVADVNKAIDFYADVLGFQHVMSVPMGSEEVLFQYDGNKALVYALIKNGDIELMLQEQKSLRENVPAFADAADIRSSAVLYFEVDDLATLATRLKKHCEVVRDLHDTFYGMKEIYVKDLNGYVLGFAQPVAR</sequence>
<dbReference type="RefSeq" id="WP_265281789.1">
    <property type="nucleotide sequence ID" value="NZ_QZCW01000001.1"/>
</dbReference>
<feature type="domain" description="VOC" evidence="1">
    <location>
        <begin position="3"/>
        <end position="138"/>
    </location>
</feature>
<evidence type="ECO:0000313" key="3">
    <source>
        <dbReference type="Proteomes" id="UP001208935"/>
    </source>
</evidence>
<accession>A0ABT3KS52</accession>
<dbReference type="Gene3D" id="3.10.180.10">
    <property type="entry name" value="2,3-Dihydroxybiphenyl 1,2-Dioxygenase, domain 1"/>
    <property type="match status" value="1"/>
</dbReference>
<dbReference type="InterPro" id="IPR029068">
    <property type="entry name" value="Glyas_Bleomycin-R_OHBP_Dase"/>
</dbReference>
<name>A0ABT3KS52_9BURK</name>
<organism evidence="2 3">
    <name type="scientific">Verminephrobacter aporrectodeae subsp. tuberculatae</name>
    <dbReference type="NCBI Taxonomy" id="1110392"/>
    <lineage>
        <taxon>Bacteria</taxon>
        <taxon>Pseudomonadati</taxon>
        <taxon>Pseudomonadota</taxon>
        <taxon>Betaproteobacteria</taxon>
        <taxon>Burkholderiales</taxon>
        <taxon>Comamonadaceae</taxon>
        <taxon>Verminephrobacter</taxon>
    </lineage>
</organism>
<keyword evidence="3" id="KW-1185">Reference proteome</keyword>
<dbReference type="Proteomes" id="UP001208935">
    <property type="component" value="Unassembled WGS sequence"/>
</dbReference>
<dbReference type="InterPro" id="IPR004360">
    <property type="entry name" value="Glyas_Fos-R_dOase_dom"/>
</dbReference>
<evidence type="ECO:0000313" key="2">
    <source>
        <dbReference type="EMBL" id="MCW5321149.1"/>
    </source>
</evidence>
<dbReference type="SUPFAM" id="SSF54593">
    <property type="entry name" value="Glyoxalase/Bleomycin resistance protein/Dihydroxybiphenyl dioxygenase"/>
    <property type="match status" value="1"/>
</dbReference>
<protein>
    <submittedName>
        <fullName evidence="2">Glyoxalase</fullName>
    </submittedName>
</protein>
<dbReference type="EMBL" id="QZCW01000001">
    <property type="protein sequence ID" value="MCW5321149.1"/>
    <property type="molecule type" value="Genomic_DNA"/>
</dbReference>
<dbReference type="Pfam" id="PF00903">
    <property type="entry name" value="Glyoxalase"/>
    <property type="match status" value="1"/>
</dbReference>
<comment type="caution">
    <text evidence="2">The sequence shown here is derived from an EMBL/GenBank/DDBJ whole genome shotgun (WGS) entry which is preliminary data.</text>
</comment>
<proteinExistence type="predicted"/>
<gene>
    <name evidence="2" type="ORF">D5039_08250</name>
</gene>
<dbReference type="InterPro" id="IPR037523">
    <property type="entry name" value="VOC_core"/>
</dbReference>
<dbReference type="PROSITE" id="PS51819">
    <property type="entry name" value="VOC"/>
    <property type="match status" value="1"/>
</dbReference>